<dbReference type="RefSeq" id="WP_007577177.1">
    <property type="nucleotide sequence ID" value="NZ_AGUD01000248.1"/>
</dbReference>
<dbReference type="CDD" id="cd06170">
    <property type="entry name" value="LuxR_C_like"/>
    <property type="match status" value="1"/>
</dbReference>
<sequence length="219" mass="24199">MTVPLRTRILLADDHALVRDGIRLVLEGEPDLQVVAEAGDGVDAVAEALRNDVDLAVLDVSMPRRGGLQAARELHRLRPGTRILMLSMHESEQYLFEAVKVGAAGYVLKSAANRDLVDACRAAMRGEAFLYPRALRAIVRDYLEGARHGAPLPDDLLTPREHDVVQLIAEGRTTDEIAATLTISPHTVERHRSNVLEKLGLRNRVELARYAIRRGLVEP</sequence>
<keyword evidence="2" id="KW-0805">Transcription regulation</keyword>
<keyword evidence="9" id="KW-1185">Reference proteome</keyword>
<organism evidence="8 9">
    <name type="scientific">Patulibacter medicamentivorans</name>
    <dbReference type="NCBI Taxonomy" id="1097667"/>
    <lineage>
        <taxon>Bacteria</taxon>
        <taxon>Bacillati</taxon>
        <taxon>Actinomycetota</taxon>
        <taxon>Thermoleophilia</taxon>
        <taxon>Solirubrobacterales</taxon>
        <taxon>Patulibacteraceae</taxon>
        <taxon>Patulibacter</taxon>
    </lineage>
</organism>
<dbReference type="PROSITE" id="PS00622">
    <property type="entry name" value="HTH_LUXR_1"/>
    <property type="match status" value="1"/>
</dbReference>
<dbReference type="SUPFAM" id="SSF46894">
    <property type="entry name" value="C-terminal effector domain of the bipartite response regulators"/>
    <property type="match status" value="1"/>
</dbReference>
<dbReference type="PANTHER" id="PTHR43214:SF24">
    <property type="entry name" value="TRANSCRIPTIONAL REGULATORY PROTEIN NARL-RELATED"/>
    <property type="match status" value="1"/>
</dbReference>
<dbReference type="EMBL" id="AGUD01000248">
    <property type="protein sequence ID" value="EHN09860.1"/>
    <property type="molecule type" value="Genomic_DNA"/>
</dbReference>
<dbReference type="InterPro" id="IPR058245">
    <property type="entry name" value="NreC/VraR/RcsB-like_REC"/>
</dbReference>
<dbReference type="Pfam" id="PF00196">
    <property type="entry name" value="GerE"/>
    <property type="match status" value="1"/>
</dbReference>
<keyword evidence="3 8" id="KW-0238">DNA-binding</keyword>
<dbReference type="PANTHER" id="PTHR43214">
    <property type="entry name" value="TWO-COMPONENT RESPONSE REGULATOR"/>
    <property type="match status" value="1"/>
</dbReference>
<keyword evidence="1 5" id="KW-0597">Phosphoprotein</keyword>
<dbReference type="Proteomes" id="UP000005143">
    <property type="component" value="Unassembled WGS sequence"/>
</dbReference>
<feature type="domain" description="HTH luxR-type" evidence="6">
    <location>
        <begin position="150"/>
        <end position="215"/>
    </location>
</feature>
<dbReference type="SMART" id="SM00421">
    <property type="entry name" value="HTH_LUXR"/>
    <property type="match status" value="1"/>
</dbReference>
<dbReference type="SMART" id="SM00448">
    <property type="entry name" value="REC"/>
    <property type="match status" value="1"/>
</dbReference>
<evidence type="ECO:0000256" key="1">
    <source>
        <dbReference type="ARBA" id="ARBA00022553"/>
    </source>
</evidence>
<dbReference type="InterPro" id="IPR001789">
    <property type="entry name" value="Sig_transdc_resp-reg_receiver"/>
</dbReference>
<dbReference type="AlphaFoldDB" id="H0E8W0"/>
<accession>H0E8W0</accession>
<dbReference type="SUPFAM" id="SSF52172">
    <property type="entry name" value="CheY-like"/>
    <property type="match status" value="1"/>
</dbReference>
<evidence type="ECO:0000256" key="5">
    <source>
        <dbReference type="PROSITE-ProRule" id="PRU00169"/>
    </source>
</evidence>
<dbReference type="GO" id="GO:0003677">
    <property type="term" value="F:DNA binding"/>
    <property type="evidence" value="ECO:0007669"/>
    <property type="project" value="UniProtKB-KW"/>
</dbReference>
<dbReference type="GO" id="GO:0000160">
    <property type="term" value="P:phosphorelay signal transduction system"/>
    <property type="evidence" value="ECO:0007669"/>
    <property type="project" value="InterPro"/>
</dbReference>
<dbReference type="GO" id="GO:0006355">
    <property type="term" value="P:regulation of DNA-templated transcription"/>
    <property type="evidence" value="ECO:0007669"/>
    <property type="project" value="InterPro"/>
</dbReference>
<evidence type="ECO:0000259" key="6">
    <source>
        <dbReference type="PROSITE" id="PS50043"/>
    </source>
</evidence>
<proteinExistence type="predicted"/>
<reference evidence="8 9" key="1">
    <citation type="journal article" date="2013" name="Biodegradation">
        <title>Quantitative proteomic analysis of ibuprofen-degrading Patulibacter sp. strain I11.</title>
        <authorList>
            <person name="Almeida B."/>
            <person name="Kjeldal H."/>
            <person name="Lolas I."/>
            <person name="Knudsen A.D."/>
            <person name="Carvalho G."/>
            <person name="Nielsen K.L."/>
            <person name="Barreto Crespo M.T."/>
            <person name="Stensballe A."/>
            <person name="Nielsen J.L."/>
        </authorList>
    </citation>
    <scope>NUCLEOTIDE SEQUENCE [LARGE SCALE GENOMIC DNA]</scope>
    <source>
        <strain evidence="8 9">I11</strain>
    </source>
</reference>
<dbReference type="InterPro" id="IPR016032">
    <property type="entry name" value="Sig_transdc_resp-reg_C-effctor"/>
</dbReference>
<dbReference type="Gene3D" id="3.40.50.2300">
    <property type="match status" value="1"/>
</dbReference>
<dbReference type="InterPro" id="IPR000792">
    <property type="entry name" value="Tscrpt_reg_LuxR_C"/>
</dbReference>
<protein>
    <submittedName>
        <fullName evidence="8">DNA-binding response regulator LuxR family</fullName>
    </submittedName>
</protein>
<dbReference type="PATRIC" id="fig|1097667.3.peg.3245"/>
<dbReference type="InterPro" id="IPR011006">
    <property type="entry name" value="CheY-like_superfamily"/>
</dbReference>
<dbReference type="PROSITE" id="PS50043">
    <property type="entry name" value="HTH_LUXR_2"/>
    <property type="match status" value="1"/>
</dbReference>
<feature type="domain" description="Response regulatory" evidence="7">
    <location>
        <begin position="8"/>
        <end position="124"/>
    </location>
</feature>
<dbReference type="PRINTS" id="PR00038">
    <property type="entry name" value="HTHLUXR"/>
</dbReference>
<dbReference type="InterPro" id="IPR039420">
    <property type="entry name" value="WalR-like"/>
</dbReference>
<evidence type="ECO:0000256" key="3">
    <source>
        <dbReference type="ARBA" id="ARBA00023125"/>
    </source>
</evidence>
<evidence type="ECO:0000313" key="8">
    <source>
        <dbReference type="EMBL" id="EHN09860.1"/>
    </source>
</evidence>
<gene>
    <name evidence="8" type="ORF">PAI11_32740</name>
</gene>
<evidence type="ECO:0000313" key="9">
    <source>
        <dbReference type="Proteomes" id="UP000005143"/>
    </source>
</evidence>
<evidence type="ECO:0000256" key="2">
    <source>
        <dbReference type="ARBA" id="ARBA00023015"/>
    </source>
</evidence>
<dbReference type="CDD" id="cd17535">
    <property type="entry name" value="REC_NarL-like"/>
    <property type="match status" value="1"/>
</dbReference>
<dbReference type="PROSITE" id="PS50110">
    <property type="entry name" value="RESPONSE_REGULATORY"/>
    <property type="match status" value="1"/>
</dbReference>
<comment type="caution">
    <text evidence="8">The sequence shown here is derived from an EMBL/GenBank/DDBJ whole genome shotgun (WGS) entry which is preliminary data.</text>
</comment>
<evidence type="ECO:0000259" key="7">
    <source>
        <dbReference type="PROSITE" id="PS50110"/>
    </source>
</evidence>
<dbReference type="OrthoDB" id="9808843at2"/>
<name>H0E8W0_9ACTN</name>
<evidence type="ECO:0000256" key="4">
    <source>
        <dbReference type="ARBA" id="ARBA00023163"/>
    </source>
</evidence>
<feature type="modified residue" description="4-aspartylphosphate" evidence="5">
    <location>
        <position position="59"/>
    </location>
</feature>
<keyword evidence="4" id="KW-0804">Transcription</keyword>
<dbReference type="Pfam" id="PF00072">
    <property type="entry name" value="Response_reg"/>
    <property type="match status" value="1"/>
</dbReference>